<dbReference type="AlphaFoldDB" id="A0A6N6JEY3"/>
<dbReference type="Proteomes" id="UP000436822">
    <property type="component" value="Unassembled WGS sequence"/>
</dbReference>
<dbReference type="RefSeq" id="WP_159806090.1">
    <property type="nucleotide sequence ID" value="NZ_BLJE01000002.1"/>
</dbReference>
<dbReference type="EMBL" id="BLJE01000002">
    <property type="protein sequence ID" value="GFE64705.1"/>
    <property type="molecule type" value="Genomic_DNA"/>
</dbReference>
<protein>
    <submittedName>
        <fullName evidence="1">Uncharacterized protein</fullName>
    </submittedName>
</protein>
<organism evidence="1 2">
    <name type="scientific">Litoreibacter roseus</name>
    <dbReference type="NCBI Taxonomy" id="2601869"/>
    <lineage>
        <taxon>Bacteria</taxon>
        <taxon>Pseudomonadati</taxon>
        <taxon>Pseudomonadota</taxon>
        <taxon>Alphaproteobacteria</taxon>
        <taxon>Rhodobacterales</taxon>
        <taxon>Roseobacteraceae</taxon>
        <taxon>Litoreibacter</taxon>
    </lineage>
</organism>
<reference evidence="1 2" key="1">
    <citation type="submission" date="2019-12" db="EMBL/GenBank/DDBJ databases">
        <title>Litoreibacter badius sp. nov., a novel bacteriochlorophyll a-containing bacterium in the genus Litoreibacter.</title>
        <authorList>
            <person name="Kanamuro M."/>
            <person name="Takabe Y."/>
            <person name="Mori K."/>
            <person name="Takaichi S."/>
            <person name="Hanada S."/>
        </authorList>
    </citation>
    <scope>NUCLEOTIDE SEQUENCE [LARGE SCALE GENOMIC DNA]</scope>
    <source>
        <strain evidence="1 2">K6</strain>
    </source>
</reference>
<evidence type="ECO:0000313" key="2">
    <source>
        <dbReference type="Proteomes" id="UP000436822"/>
    </source>
</evidence>
<evidence type="ECO:0000313" key="1">
    <source>
        <dbReference type="EMBL" id="GFE64705.1"/>
    </source>
</evidence>
<proteinExistence type="predicted"/>
<accession>A0A6N6JEY3</accession>
<gene>
    <name evidence="1" type="ORF">KIN_17790</name>
</gene>
<comment type="caution">
    <text evidence="1">The sequence shown here is derived from an EMBL/GenBank/DDBJ whole genome shotgun (WGS) entry which is preliminary data.</text>
</comment>
<keyword evidence="2" id="KW-1185">Reference proteome</keyword>
<sequence length="226" mass="24549">MTVFSISGYKITSDELSQVTTVAPSTLDVVMRTGVETLDFAYVEIEPDSAAISLSDYNLVMDGVHVNDAPQPDRVEIFGLSASDQGQTNVICFGFNNENGTVTDQLFSISDTPLPDMSTPDLANSTLANAFMTRLDHTDMPDGFSISLPQIDGVEVSGVLMSMFEAEDPTDRFDFRPMEDDGSSMPDLGLIFEQSDPLADTEQAPEAADIIHVEEAPDIFIETDMV</sequence>
<name>A0A6N6JEY3_9RHOB</name>